<feature type="region of interest" description="Disordered" evidence="1">
    <location>
        <begin position="63"/>
        <end position="82"/>
    </location>
</feature>
<sequence length="82" mass="9209">MILYADSGKGVRSPQQEEARRGNDRRREPFVEKVNLLLGATRGINRSISQLIRCRGARPVEGRRIPVGTQKKGIDPVKVARE</sequence>
<evidence type="ECO:0000313" key="2">
    <source>
        <dbReference type="EMBL" id="RDH39113.1"/>
    </source>
</evidence>
<feature type="region of interest" description="Disordered" evidence="1">
    <location>
        <begin position="1"/>
        <end position="26"/>
    </location>
</feature>
<dbReference type="RefSeq" id="XP_026632135.1">
    <property type="nucleotide sequence ID" value="XM_026764053.1"/>
</dbReference>
<dbReference type="Proteomes" id="UP000253729">
    <property type="component" value="Unassembled WGS sequence"/>
</dbReference>
<accession>A0A3F3QIL9</accession>
<protein>
    <submittedName>
        <fullName evidence="2">Uncharacterized protein</fullName>
    </submittedName>
</protein>
<keyword evidence="3" id="KW-1185">Reference proteome</keyword>
<dbReference type="EMBL" id="KZ852032">
    <property type="protein sequence ID" value="RDH39113.1"/>
    <property type="molecule type" value="Genomic_DNA"/>
</dbReference>
<name>A0A3F3QIL9_9EURO</name>
<dbReference type="GeneID" id="38132409"/>
<evidence type="ECO:0000256" key="1">
    <source>
        <dbReference type="SAM" id="MobiDB-lite"/>
    </source>
</evidence>
<evidence type="ECO:0000313" key="3">
    <source>
        <dbReference type="Proteomes" id="UP000253729"/>
    </source>
</evidence>
<feature type="compositionally biased region" description="Basic and acidic residues" evidence="1">
    <location>
        <begin position="72"/>
        <end position="82"/>
    </location>
</feature>
<organism evidence="2 3">
    <name type="scientific">Aspergillus welwitschiae</name>
    <dbReference type="NCBI Taxonomy" id="1341132"/>
    <lineage>
        <taxon>Eukaryota</taxon>
        <taxon>Fungi</taxon>
        <taxon>Dikarya</taxon>
        <taxon>Ascomycota</taxon>
        <taxon>Pezizomycotina</taxon>
        <taxon>Eurotiomycetes</taxon>
        <taxon>Eurotiomycetidae</taxon>
        <taxon>Eurotiales</taxon>
        <taxon>Aspergillaceae</taxon>
        <taxon>Aspergillus</taxon>
        <taxon>Aspergillus subgen. Circumdati</taxon>
    </lineage>
</organism>
<dbReference type="AlphaFoldDB" id="A0A3F3QIL9"/>
<reference evidence="2 3" key="1">
    <citation type="submission" date="2018-07" db="EMBL/GenBank/DDBJ databases">
        <title>The genomes of Aspergillus section Nigri reveals drivers in fungal speciation.</title>
        <authorList>
            <consortium name="DOE Joint Genome Institute"/>
            <person name="Vesth T.C."/>
            <person name="Nybo J."/>
            <person name="Theobald S."/>
            <person name="Brandl J."/>
            <person name="Frisvad J.C."/>
            <person name="Nielsen K.F."/>
            <person name="Lyhne E.K."/>
            <person name="Kogle M.E."/>
            <person name="Kuo A."/>
            <person name="Riley R."/>
            <person name="Clum A."/>
            <person name="Nolan M."/>
            <person name="Lipzen A."/>
            <person name="Salamov A."/>
            <person name="Henrissat B."/>
            <person name="Wiebenga A."/>
            <person name="De vries R.P."/>
            <person name="Grigoriev I.V."/>
            <person name="Mortensen U.H."/>
            <person name="Andersen M.R."/>
            <person name="Baker S.E."/>
        </authorList>
    </citation>
    <scope>NUCLEOTIDE SEQUENCE [LARGE SCALE GENOMIC DNA]</scope>
    <source>
        <strain evidence="2 3">CBS 139.54b</strain>
    </source>
</reference>
<feature type="compositionally biased region" description="Basic and acidic residues" evidence="1">
    <location>
        <begin position="15"/>
        <end position="26"/>
    </location>
</feature>
<proteinExistence type="predicted"/>
<gene>
    <name evidence="2" type="ORF">BDQ94DRAFT_132403</name>
</gene>